<protein>
    <recommendedName>
        <fullName evidence="1">KTSC domain-containing protein</fullName>
    </recommendedName>
</protein>
<evidence type="ECO:0000313" key="2">
    <source>
        <dbReference type="EMBL" id="GAF93205.1"/>
    </source>
</evidence>
<proteinExistence type="predicted"/>
<dbReference type="AlphaFoldDB" id="X0UXM1"/>
<dbReference type="InterPro" id="IPR025309">
    <property type="entry name" value="KTSC_dom"/>
</dbReference>
<gene>
    <name evidence="2" type="ORF">S01H1_19296</name>
</gene>
<sequence>MKRRRVDSTNITSIGYDERTKILEIEFNSGSTYQYNNVPVSEYIKLINADSVGKHFHQNIKNNYGFKKL</sequence>
<dbReference type="Pfam" id="PF13619">
    <property type="entry name" value="KTSC"/>
    <property type="match status" value="1"/>
</dbReference>
<feature type="domain" description="KTSC" evidence="1">
    <location>
        <begin position="7"/>
        <end position="64"/>
    </location>
</feature>
<comment type="caution">
    <text evidence="2">The sequence shown here is derived from an EMBL/GenBank/DDBJ whole genome shotgun (WGS) entry which is preliminary data.</text>
</comment>
<evidence type="ECO:0000259" key="1">
    <source>
        <dbReference type="Pfam" id="PF13619"/>
    </source>
</evidence>
<name>X0UXM1_9ZZZZ</name>
<accession>X0UXM1</accession>
<dbReference type="EMBL" id="BARS01010405">
    <property type="protein sequence ID" value="GAF93205.1"/>
    <property type="molecule type" value="Genomic_DNA"/>
</dbReference>
<organism evidence="2">
    <name type="scientific">marine sediment metagenome</name>
    <dbReference type="NCBI Taxonomy" id="412755"/>
    <lineage>
        <taxon>unclassified sequences</taxon>
        <taxon>metagenomes</taxon>
        <taxon>ecological metagenomes</taxon>
    </lineage>
</organism>
<reference evidence="2" key="1">
    <citation type="journal article" date="2014" name="Front. Microbiol.">
        <title>High frequency of phylogenetically diverse reductive dehalogenase-homologous genes in deep subseafloor sedimentary metagenomes.</title>
        <authorList>
            <person name="Kawai M."/>
            <person name="Futagami T."/>
            <person name="Toyoda A."/>
            <person name="Takaki Y."/>
            <person name="Nishi S."/>
            <person name="Hori S."/>
            <person name="Arai W."/>
            <person name="Tsubouchi T."/>
            <person name="Morono Y."/>
            <person name="Uchiyama I."/>
            <person name="Ito T."/>
            <person name="Fujiyama A."/>
            <person name="Inagaki F."/>
            <person name="Takami H."/>
        </authorList>
    </citation>
    <scope>NUCLEOTIDE SEQUENCE</scope>
    <source>
        <strain evidence="2">Expedition CK06-06</strain>
    </source>
</reference>